<organism evidence="2 3">
    <name type="scientific">Rangifer tarandus platyrhynchus</name>
    <name type="common">Svalbard reindeer</name>
    <dbReference type="NCBI Taxonomy" id="3082113"/>
    <lineage>
        <taxon>Eukaryota</taxon>
        <taxon>Metazoa</taxon>
        <taxon>Chordata</taxon>
        <taxon>Craniata</taxon>
        <taxon>Vertebrata</taxon>
        <taxon>Euteleostomi</taxon>
        <taxon>Mammalia</taxon>
        <taxon>Eutheria</taxon>
        <taxon>Laurasiatheria</taxon>
        <taxon>Artiodactyla</taxon>
        <taxon>Ruminantia</taxon>
        <taxon>Pecora</taxon>
        <taxon>Cervidae</taxon>
        <taxon>Odocoileinae</taxon>
        <taxon>Rangifer</taxon>
    </lineage>
</organism>
<feature type="compositionally biased region" description="Pro residues" evidence="1">
    <location>
        <begin position="99"/>
        <end position="119"/>
    </location>
</feature>
<reference evidence="2" key="1">
    <citation type="submission" date="2023-04" db="EMBL/GenBank/DDBJ databases">
        <authorList>
            <consortium name="ELIXIR-Norway"/>
        </authorList>
    </citation>
    <scope>NUCLEOTIDE SEQUENCE [LARGE SCALE GENOMIC DNA]</scope>
</reference>
<evidence type="ECO:0000256" key="1">
    <source>
        <dbReference type="SAM" id="MobiDB-lite"/>
    </source>
</evidence>
<keyword evidence="3" id="KW-1185">Reference proteome</keyword>
<proteinExistence type="predicted"/>
<evidence type="ECO:0000313" key="3">
    <source>
        <dbReference type="Proteomes" id="UP001176941"/>
    </source>
</evidence>
<dbReference type="EMBL" id="OX459937">
    <property type="protein sequence ID" value="CAI9151346.1"/>
    <property type="molecule type" value="Genomic_DNA"/>
</dbReference>
<feature type="region of interest" description="Disordered" evidence="1">
    <location>
        <begin position="1"/>
        <end position="123"/>
    </location>
</feature>
<sequence length="145" mass="15955">MAAALRPESRHPRGDEVRLHPPNPRPWDLPPSSRAPLQSLPPRFRPRPQDSLGAARTAPARGPIPARSPALASPIRRRHRERARTHRRTSCVDSQLPPGSAPRPPPPPPRPGLPGPRTPARPRIARCRRVFPPSLPILGGRPTFA</sequence>
<accession>A0ABN8XQA3</accession>
<name>A0ABN8XQA3_RANTA</name>
<feature type="compositionally biased region" description="Basic residues" evidence="1">
    <location>
        <begin position="75"/>
        <end position="89"/>
    </location>
</feature>
<feature type="non-terminal residue" evidence="2">
    <location>
        <position position="1"/>
    </location>
</feature>
<gene>
    <name evidence="2" type="ORF">MRATA1EN1_LOCUS308</name>
</gene>
<feature type="compositionally biased region" description="Basic and acidic residues" evidence="1">
    <location>
        <begin position="7"/>
        <end position="19"/>
    </location>
</feature>
<evidence type="ECO:0000313" key="2">
    <source>
        <dbReference type="EMBL" id="CAI9151346.1"/>
    </source>
</evidence>
<protein>
    <submittedName>
        <fullName evidence="2">Uncharacterized protein</fullName>
    </submittedName>
</protein>
<dbReference type="Proteomes" id="UP001176941">
    <property type="component" value="Chromosome 1"/>
</dbReference>
<feature type="non-terminal residue" evidence="2">
    <location>
        <position position="145"/>
    </location>
</feature>